<organism evidence="1 2">
    <name type="scientific">Marinospirillum celere</name>
    <dbReference type="NCBI Taxonomy" id="1122252"/>
    <lineage>
        <taxon>Bacteria</taxon>
        <taxon>Pseudomonadati</taxon>
        <taxon>Pseudomonadota</taxon>
        <taxon>Gammaproteobacteria</taxon>
        <taxon>Oceanospirillales</taxon>
        <taxon>Oceanospirillaceae</taxon>
        <taxon>Marinospirillum</taxon>
    </lineage>
</organism>
<evidence type="ECO:0000313" key="2">
    <source>
        <dbReference type="Proteomes" id="UP000199058"/>
    </source>
</evidence>
<gene>
    <name evidence="1" type="ORF">SAMN05660443_0252</name>
</gene>
<dbReference type="Proteomes" id="UP000199058">
    <property type="component" value="Unassembled WGS sequence"/>
</dbReference>
<dbReference type="RefSeq" id="WP_091957998.1">
    <property type="nucleotide sequence ID" value="NZ_FOLH01000001.1"/>
</dbReference>
<sequence length="324" mass="34842">MAENTQIKDRSYLGKGIIYMGLYPSGPLLPVGNCSALNISITEDKKELPNHMDAGGGNRNEVSRIQSVNVSITAHDLSARNLAMATRGTTKLQEPVAVVGEAHTAYPSALVDLEWIPDPETLVVRSTDSSTTEVEDEEVTVPVGGLIEPAQPLTSGLVVKNNAGDTTYTEGTDYEITQDNKIQVLPGGDISESDTLKISYLSASGTVYQQGTEYEVTPVGLRILGGQLSEEKAIKIDYTPVPQHNLEALTEAGQEYRLVFDGLNEAQSGKPAKVKAHRFKPSPTDGLNWIGDDFAEMTIQGGLLSDSSINAQGASRFFRVQMAD</sequence>
<dbReference type="EMBL" id="FOLH01000001">
    <property type="protein sequence ID" value="SFB80775.1"/>
    <property type="molecule type" value="Genomic_DNA"/>
</dbReference>
<keyword evidence="2" id="KW-1185">Reference proteome</keyword>
<dbReference type="AlphaFoldDB" id="A0A1I1E0P7"/>
<accession>A0A1I1E0P7</accession>
<reference evidence="1 2" key="1">
    <citation type="submission" date="2016-10" db="EMBL/GenBank/DDBJ databases">
        <authorList>
            <person name="de Groot N.N."/>
        </authorList>
    </citation>
    <scope>NUCLEOTIDE SEQUENCE [LARGE SCALE GENOMIC DNA]</scope>
    <source>
        <strain evidence="1 2">DSM 18438</strain>
    </source>
</reference>
<evidence type="ECO:0000313" key="1">
    <source>
        <dbReference type="EMBL" id="SFB80775.1"/>
    </source>
</evidence>
<proteinExistence type="predicted"/>
<dbReference type="OrthoDB" id="6998958at2"/>
<name>A0A1I1E0P7_9GAMM</name>
<dbReference type="STRING" id="1122252.SAMN05660443_0252"/>
<protein>
    <submittedName>
        <fullName evidence="1">Uncharacterized protein</fullName>
    </submittedName>
</protein>